<gene>
    <name evidence="1" type="ORF">NDU88_005049</name>
</gene>
<sequence>MRLFMPANFMNKNISQKEKKDRTSRFATVVIILVRGVCFGSKVRLASKLQMYNYEIMHLQRKDSRVADESLRFPSMNENCEEVDDDECDVAFTYEDVVFIEDLGMELEFSEDK</sequence>
<evidence type="ECO:0000313" key="2">
    <source>
        <dbReference type="Proteomes" id="UP001066276"/>
    </source>
</evidence>
<keyword evidence="2" id="KW-1185">Reference proteome</keyword>
<name>A0AAV7UGX1_PLEWA</name>
<dbReference type="EMBL" id="JANPWB010000005">
    <property type="protein sequence ID" value="KAJ1188287.1"/>
    <property type="molecule type" value="Genomic_DNA"/>
</dbReference>
<reference evidence="1" key="1">
    <citation type="journal article" date="2022" name="bioRxiv">
        <title>Sequencing and chromosome-scale assembly of the giantPleurodeles waltlgenome.</title>
        <authorList>
            <person name="Brown T."/>
            <person name="Elewa A."/>
            <person name="Iarovenko S."/>
            <person name="Subramanian E."/>
            <person name="Araus A.J."/>
            <person name="Petzold A."/>
            <person name="Susuki M."/>
            <person name="Suzuki K.-i.T."/>
            <person name="Hayashi T."/>
            <person name="Toyoda A."/>
            <person name="Oliveira C."/>
            <person name="Osipova E."/>
            <person name="Leigh N.D."/>
            <person name="Simon A."/>
            <person name="Yun M.H."/>
        </authorList>
    </citation>
    <scope>NUCLEOTIDE SEQUENCE</scope>
    <source>
        <strain evidence="1">20211129_DDA</strain>
        <tissue evidence="1">Liver</tissue>
    </source>
</reference>
<accession>A0AAV7UGX1</accession>
<protein>
    <submittedName>
        <fullName evidence="1">Uncharacterized protein</fullName>
    </submittedName>
</protein>
<proteinExistence type="predicted"/>
<comment type="caution">
    <text evidence="1">The sequence shown here is derived from an EMBL/GenBank/DDBJ whole genome shotgun (WGS) entry which is preliminary data.</text>
</comment>
<dbReference type="Proteomes" id="UP001066276">
    <property type="component" value="Chromosome 3_1"/>
</dbReference>
<evidence type="ECO:0000313" key="1">
    <source>
        <dbReference type="EMBL" id="KAJ1188287.1"/>
    </source>
</evidence>
<dbReference type="AlphaFoldDB" id="A0AAV7UGX1"/>
<organism evidence="1 2">
    <name type="scientific">Pleurodeles waltl</name>
    <name type="common">Iberian ribbed newt</name>
    <dbReference type="NCBI Taxonomy" id="8319"/>
    <lineage>
        <taxon>Eukaryota</taxon>
        <taxon>Metazoa</taxon>
        <taxon>Chordata</taxon>
        <taxon>Craniata</taxon>
        <taxon>Vertebrata</taxon>
        <taxon>Euteleostomi</taxon>
        <taxon>Amphibia</taxon>
        <taxon>Batrachia</taxon>
        <taxon>Caudata</taxon>
        <taxon>Salamandroidea</taxon>
        <taxon>Salamandridae</taxon>
        <taxon>Pleurodelinae</taxon>
        <taxon>Pleurodeles</taxon>
    </lineage>
</organism>